<dbReference type="AlphaFoldDB" id="A0A401TRZ2"/>
<gene>
    <name evidence="2" type="ORF">chiPu_0029299</name>
</gene>
<name>A0A401TRZ2_CHIPU</name>
<comment type="caution">
    <text evidence="2">The sequence shown here is derived from an EMBL/GenBank/DDBJ whole genome shotgun (WGS) entry which is preliminary data.</text>
</comment>
<dbReference type="EMBL" id="BEZZ01153434">
    <property type="protein sequence ID" value="GCC45388.1"/>
    <property type="molecule type" value="Genomic_DNA"/>
</dbReference>
<keyword evidence="3" id="KW-1185">Reference proteome</keyword>
<accession>A0A401TRZ2</accession>
<proteinExistence type="predicted"/>
<feature type="region of interest" description="Disordered" evidence="1">
    <location>
        <begin position="1"/>
        <end position="38"/>
    </location>
</feature>
<reference evidence="2 3" key="1">
    <citation type="journal article" date="2018" name="Nat. Ecol. Evol.">
        <title>Shark genomes provide insights into elasmobranch evolution and the origin of vertebrates.</title>
        <authorList>
            <person name="Hara Y"/>
            <person name="Yamaguchi K"/>
            <person name="Onimaru K"/>
            <person name="Kadota M"/>
            <person name="Koyanagi M"/>
            <person name="Keeley SD"/>
            <person name="Tatsumi K"/>
            <person name="Tanaka K"/>
            <person name="Motone F"/>
            <person name="Kageyama Y"/>
            <person name="Nozu R"/>
            <person name="Adachi N"/>
            <person name="Nishimura O"/>
            <person name="Nakagawa R"/>
            <person name="Tanegashima C"/>
            <person name="Kiyatake I"/>
            <person name="Matsumoto R"/>
            <person name="Murakumo K"/>
            <person name="Nishida K"/>
            <person name="Terakita A"/>
            <person name="Kuratani S"/>
            <person name="Sato K"/>
            <person name="Hyodo S Kuraku.S."/>
        </authorList>
    </citation>
    <scope>NUCLEOTIDE SEQUENCE [LARGE SCALE GENOMIC DNA]</scope>
</reference>
<evidence type="ECO:0000313" key="3">
    <source>
        <dbReference type="Proteomes" id="UP000287033"/>
    </source>
</evidence>
<sequence>MFLHSREQQSLETDGSLFSPDPTALQSDPDFVSRGEGEDDRHRCCLSLLCLQDTVDVIHPFLIDHEVHRCVQGVGLAQQ</sequence>
<organism evidence="2 3">
    <name type="scientific">Chiloscyllium punctatum</name>
    <name type="common">Brownbanded bambooshark</name>
    <name type="synonym">Hemiscyllium punctatum</name>
    <dbReference type="NCBI Taxonomy" id="137246"/>
    <lineage>
        <taxon>Eukaryota</taxon>
        <taxon>Metazoa</taxon>
        <taxon>Chordata</taxon>
        <taxon>Craniata</taxon>
        <taxon>Vertebrata</taxon>
        <taxon>Chondrichthyes</taxon>
        <taxon>Elasmobranchii</taxon>
        <taxon>Galeomorphii</taxon>
        <taxon>Galeoidea</taxon>
        <taxon>Orectolobiformes</taxon>
        <taxon>Hemiscylliidae</taxon>
        <taxon>Chiloscyllium</taxon>
    </lineage>
</organism>
<evidence type="ECO:0000256" key="1">
    <source>
        <dbReference type="SAM" id="MobiDB-lite"/>
    </source>
</evidence>
<evidence type="ECO:0000313" key="2">
    <source>
        <dbReference type="EMBL" id="GCC45388.1"/>
    </source>
</evidence>
<dbReference type="Proteomes" id="UP000287033">
    <property type="component" value="Unassembled WGS sequence"/>
</dbReference>
<protein>
    <submittedName>
        <fullName evidence="2">Uncharacterized protein</fullName>
    </submittedName>
</protein>